<dbReference type="Pfam" id="PF02696">
    <property type="entry name" value="SelO"/>
    <property type="match status" value="1"/>
</dbReference>
<sequence length="709" mass="81068">MWFKMECIGIFSVRSVGRCRTENCFRRLYFGLFSHVNKDIGMTTNRCSLSGELSGLDLCPRFKNTQFKYLPVDHGPNIIRSVPNACFARVNPTKVDNPRIVLLSPDVLNMLNIRHEANRHSKQDYEEQKTADFLVEYLSGNKLWSGSEPTAHCYCGYQFGSFAGQLGDGAAISLGELINEQGERWELQLKGSGLTPFSRQGDGRKVLRSSLREFLCSEAMHYLGIPTTRAASIITSDTLVERDMFYTGDNILEKASITSRVAKTFIRFGSLEISKPPDPITGFSGPSVGNLTIVSQLTDYVIQQFYPDIWKEHSSDIVNCYMEFFKEVVKRTATLVALWQTVGFCHGVLNTDNMSIIGLTIDYGPFGFIDQFTWDHISNTSDPDGRYSYAQQPSVCAWNCARLSECLIQALSDQQKCSDKDFQFTDADLTEKFTHVLNSTYMSCFESAYLKRMREKLGLFYAKDEIDTELIHSLFDTMEKTGADFTNTFLALEDTLSQILCQHSENSLKEGLNDANDSDLLKPDLIVEECCSLSQLQETFEPIDMELHRQLVERFSGIRENIIHKLEEMKVLKSYEKEKLYQELEHMTEEEYRERNKRIWTVWLQAYKERLKIDCEANNNNTEIQFSERLQLMQSANPRIVLRNFLAEEAIISAEEGDFSVAQKLFNALSTPFKIPNLCSIDNKSYHHISNGRIRPPDWASRLRVSCSS</sequence>
<dbReference type="EMBL" id="JALJAT010000005">
    <property type="protein sequence ID" value="KAK4469311.1"/>
    <property type="molecule type" value="Genomic_DNA"/>
</dbReference>
<accession>A0AAE1Z806</accession>
<keyword evidence="7" id="KW-0067">ATP-binding</keyword>
<dbReference type="HAMAP" id="MF_00692">
    <property type="entry name" value="SelO"/>
    <property type="match status" value="1"/>
</dbReference>
<keyword evidence="4" id="KW-0548">Nucleotidyltransferase</keyword>
<gene>
    <name evidence="10" type="ORF">MN116_006581</name>
</gene>
<dbReference type="PANTHER" id="PTHR12153">
    <property type="entry name" value="SELENOPROTEIN O"/>
    <property type="match status" value="1"/>
</dbReference>
<dbReference type="GO" id="GO:0005524">
    <property type="term" value="F:ATP binding"/>
    <property type="evidence" value="ECO:0007669"/>
    <property type="project" value="UniProtKB-KW"/>
</dbReference>
<dbReference type="InterPro" id="IPR003846">
    <property type="entry name" value="SelO"/>
</dbReference>
<evidence type="ECO:0000256" key="7">
    <source>
        <dbReference type="ARBA" id="ARBA00022840"/>
    </source>
</evidence>
<dbReference type="AlphaFoldDB" id="A0AAE1Z806"/>
<keyword evidence="8" id="KW-0460">Magnesium</keyword>
<evidence type="ECO:0000256" key="6">
    <source>
        <dbReference type="ARBA" id="ARBA00022741"/>
    </source>
</evidence>
<dbReference type="Proteomes" id="UP001292079">
    <property type="component" value="Unassembled WGS sequence"/>
</dbReference>
<comment type="caution">
    <text evidence="10">The sequence shown here is derived from an EMBL/GenBank/DDBJ whole genome shotgun (WGS) entry which is preliminary data.</text>
</comment>
<evidence type="ECO:0000256" key="9">
    <source>
        <dbReference type="ARBA" id="ARBA00031547"/>
    </source>
</evidence>
<dbReference type="GO" id="GO:0016779">
    <property type="term" value="F:nucleotidyltransferase activity"/>
    <property type="evidence" value="ECO:0007669"/>
    <property type="project" value="UniProtKB-KW"/>
</dbReference>
<evidence type="ECO:0000256" key="8">
    <source>
        <dbReference type="ARBA" id="ARBA00022842"/>
    </source>
</evidence>
<evidence type="ECO:0000256" key="2">
    <source>
        <dbReference type="ARBA" id="ARBA00009747"/>
    </source>
</evidence>
<name>A0AAE1Z806_SCHME</name>
<evidence type="ECO:0000256" key="3">
    <source>
        <dbReference type="ARBA" id="ARBA00022679"/>
    </source>
</evidence>
<evidence type="ECO:0000256" key="1">
    <source>
        <dbReference type="ARBA" id="ARBA00001946"/>
    </source>
</evidence>
<comment type="cofactor">
    <cofactor evidence="1">
        <name>Mg(2+)</name>
        <dbReference type="ChEBI" id="CHEBI:18420"/>
    </cofactor>
</comment>
<comment type="similarity">
    <text evidence="2">Belongs to the SELO family.</text>
</comment>
<keyword evidence="6" id="KW-0547">Nucleotide-binding</keyword>
<reference evidence="10" key="1">
    <citation type="submission" date="2022-04" db="EMBL/GenBank/DDBJ databases">
        <authorList>
            <person name="Xu L."/>
            <person name="Lv Z."/>
        </authorList>
    </citation>
    <scope>NUCLEOTIDE SEQUENCE</scope>
    <source>
        <strain evidence="10">LV_2022a</strain>
    </source>
</reference>
<organism evidence="10 11">
    <name type="scientific">Schistosoma mekongi</name>
    <name type="common">Parasitic worm</name>
    <dbReference type="NCBI Taxonomy" id="38744"/>
    <lineage>
        <taxon>Eukaryota</taxon>
        <taxon>Metazoa</taxon>
        <taxon>Spiralia</taxon>
        <taxon>Lophotrochozoa</taxon>
        <taxon>Platyhelminthes</taxon>
        <taxon>Trematoda</taxon>
        <taxon>Digenea</taxon>
        <taxon>Strigeidida</taxon>
        <taxon>Schistosomatoidea</taxon>
        <taxon>Schistosomatidae</taxon>
        <taxon>Schistosoma</taxon>
    </lineage>
</organism>
<dbReference type="PANTHER" id="PTHR12153:SF15">
    <property type="entry name" value="PROTEIN ADENYLYLTRANSFERASE SELO, MITOCHONDRIAL"/>
    <property type="match status" value="1"/>
</dbReference>
<keyword evidence="5" id="KW-0479">Metal-binding</keyword>
<evidence type="ECO:0000256" key="5">
    <source>
        <dbReference type="ARBA" id="ARBA00022723"/>
    </source>
</evidence>
<reference evidence="10" key="2">
    <citation type="journal article" date="2023" name="Infect Dis Poverty">
        <title>Chromosome-scale genome of the human blood fluke Schistosoma mekongi and its implications for public health.</title>
        <authorList>
            <person name="Zhou M."/>
            <person name="Xu L."/>
            <person name="Xu D."/>
            <person name="Chen W."/>
            <person name="Khan J."/>
            <person name="Hu Y."/>
            <person name="Huang H."/>
            <person name="Wei H."/>
            <person name="Zhang Y."/>
            <person name="Chusongsang P."/>
            <person name="Tanasarnprasert K."/>
            <person name="Hu X."/>
            <person name="Limpanont Y."/>
            <person name="Lv Z."/>
        </authorList>
    </citation>
    <scope>NUCLEOTIDE SEQUENCE</scope>
    <source>
        <strain evidence="10">LV_2022a</strain>
    </source>
</reference>
<evidence type="ECO:0000313" key="10">
    <source>
        <dbReference type="EMBL" id="KAK4469311.1"/>
    </source>
</evidence>
<evidence type="ECO:0000313" key="11">
    <source>
        <dbReference type="Proteomes" id="UP001292079"/>
    </source>
</evidence>
<keyword evidence="3" id="KW-0808">Transferase</keyword>
<protein>
    <recommendedName>
        <fullName evidence="9">Selenoprotein O</fullName>
    </recommendedName>
</protein>
<evidence type="ECO:0000256" key="4">
    <source>
        <dbReference type="ARBA" id="ARBA00022695"/>
    </source>
</evidence>
<dbReference type="GO" id="GO:0046872">
    <property type="term" value="F:metal ion binding"/>
    <property type="evidence" value="ECO:0007669"/>
    <property type="project" value="UniProtKB-KW"/>
</dbReference>
<proteinExistence type="inferred from homology"/>
<keyword evidence="11" id="KW-1185">Reference proteome</keyword>